<evidence type="ECO:0000313" key="2">
    <source>
        <dbReference type="Proteomes" id="UP000317351"/>
    </source>
</evidence>
<organism evidence="1 2">
    <name type="scientific">Pelagibacter phage HTVC119P</name>
    <dbReference type="NCBI Taxonomy" id="2283020"/>
    <lineage>
        <taxon>Viruses</taxon>
        <taxon>Duplodnaviria</taxon>
        <taxon>Heunggongvirae</taxon>
        <taxon>Uroviricota</taxon>
        <taxon>Caudoviricetes</taxon>
        <taxon>Autographivirales</taxon>
        <taxon>Votkovvirus</taxon>
    </lineage>
</organism>
<sequence>MPVPPTYRPPPKYKSLKRLVAFPKSIALSLAEPSELQGLIHLY</sequence>
<reference evidence="1 2" key="1">
    <citation type="journal article" date="2019" name="Environ. Microbiol.">
        <title>Pelagiphages in the Podoviridae family integrate into host genomes.</title>
        <authorList>
            <person name="Zhao Y."/>
            <person name="Qin F."/>
            <person name="Zhang R."/>
            <person name="Giovannoni S.J."/>
            <person name="Zhang Z."/>
            <person name="Sun J."/>
            <person name="Du S."/>
            <person name="Rensing C."/>
        </authorList>
    </citation>
    <scope>NUCLEOTIDE SEQUENCE [LARGE SCALE GENOMIC DNA]</scope>
</reference>
<accession>A0AC59HC92</accession>
<dbReference type="Proteomes" id="UP000317351">
    <property type="component" value="Segment"/>
</dbReference>
<evidence type="ECO:0000313" key="1">
    <source>
        <dbReference type="EMBL" id="AXH71386.1"/>
    </source>
</evidence>
<gene>
    <name evidence="1" type="ORF">P119_gp37</name>
</gene>
<name>A0AC59HC92_9CAUD</name>
<dbReference type="EMBL" id="MH598806">
    <property type="protein sequence ID" value="AXH71386.1"/>
    <property type="molecule type" value="Genomic_DNA"/>
</dbReference>
<protein>
    <submittedName>
        <fullName evidence="1">Uncharacterized protein</fullName>
    </submittedName>
</protein>
<proteinExistence type="predicted"/>